<dbReference type="VEuPathDB" id="FungiDB:PC110_g18223"/>
<protein>
    <recommendedName>
        <fullName evidence="1">Reverse transcriptase Ty1/copia-type domain-containing protein</fullName>
    </recommendedName>
</protein>
<name>A0A329RL30_9STRA</name>
<dbReference type="Proteomes" id="UP000736787">
    <property type="component" value="Unassembled WGS sequence"/>
</dbReference>
<dbReference type="EMBL" id="RCMK01001041">
    <property type="protein sequence ID" value="KAG2903857.1"/>
    <property type="molecule type" value="Genomic_DNA"/>
</dbReference>
<evidence type="ECO:0000313" key="3">
    <source>
        <dbReference type="EMBL" id="KAG2903857.1"/>
    </source>
</evidence>
<dbReference type="SUPFAM" id="SSF56672">
    <property type="entry name" value="DNA/RNA polymerases"/>
    <property type="match status" value="1"/>
</dbReference>
<dbReference type="InterPro" id="IPR013103">
    <property type="entry name" value="RVT_2"/>
</dbReference>
<dbReference type="Proteomes" id="UP000760860">
    <property type="component" value="Unassembled WGS sequence"/>
</dbReference>
<evidence type="ECO:0000313" key="8">
    <source>
        <dbReference type="Proteomes" id="UP000251314"/>
    </source>
</evidence>
<comment type="caution">
    <text evidence="7">The sequence shown here is derived from an EMBL/GenBank/DDBJ whole genome shotgun (WGS) entry which is preliminary data.</text>
</comment>
<evidence type="ECO:0000313" key="6">
    <source>
        <dbReference type="EMBL" id="KAG3220332.1"/>
    </source>
</evidence>
<reference evidence="7 8" key="1">
    <citation type="submission" date="2018-01" db="EMBL/GenBank/DDBJ databases">
        <title>Draft genome of the strawberry crown rot pathogen Phytophthora cactorum.</title>
        <authorList>
            <person name="Armitage A.D."/>
            <person name="Lysoe E."/>
            <person name="Nellist C.F."/>
            <person name="Harrison R.J."/>
            <person name="Brurberg M.B."/>
        </authorList>
    </citation>
    <scope>NUCLEOTIDE SEQUENCE [LARGE SCALE GENOMIC DNA]</scope>
    <source>
        <strain evidence="7 8">10300</strain>
    </source>
</reference>
<dbReference type="STRING" id="29920.A0A329RL30"/>
<accession>A0A329RL30</accession>
<sequence length="229" mass="26347">MGESGKVELLKARICAQGFTQEFLKDYFETYALVAKLDPIRVSLVLVTQKGMRVRQGDVPTAYVKAVLAEVIYVRQPRGFEEASQPHVWRQKKALYGIKQAGREWNVELNKFLISYGLKPTREDACVYVHPVDELIVLVYVDDILIDYRDELVFRGLMQALQSKYQIKDLGDARWFLGIRIAMNLSNGVTTLDQSQFASEFLRRFGMDDCRPRKTPLDQRTVLYSRAQG</sequence>
<dbReference type="EMBL" id="RCMV01000268">
    <property type="protein sequence ID" value="KAG3220332.1"/>
    <property type="molecule type" value="Genomic_DNA"/>
</dbReference>
<gene>
    <name evidence="7" type="ORF">PC110_g18223</name>
    <name evidence="2" type="ORF">PC113_g3889</name>
    <name evidence="4" type="ORF">PC115_g7532</name>
    <name evidence="3" type="ORF">PC117_g21166</name>
    <name evidence="5" type="ORF">PC118_g8090</name>
    <name evidence="6" type="ORF">PC129_g8899</name>
</gene>
<dbReference type="InterPro" id="IPR043502">
    <property type="entry name" value="DNA/RNA_pol_sf"/>
</dbReference>
<dbReference type="Proteomes" id="UP000774804">
    <property type="component" value="Unassembled WGS sequence"/>
</dbReference>
<feature type="domain" description="Reverse transcriptase Ty1/copia-type" evidence="1">
    <location>
        <begin position="10"/>
        <end position="217"/>
    </location>
</feature>
<evidence type="ECO:0000313" key="4">
    <source>
        <dbReference type="EMBL" id="KAG2927559.1"/>
    </source>
</evidence>
<keyword evidence="8" id="KW-1185">Reference proteome</keyword>
<dbReference type="Proteomes" id="UP000697107">
    <property type="component" value="Unassembled WGS sequence"/>
</dbReference>
<dbReference type="EMBL" id="RCMG01000063">
    <property type="protein sequence ID" value="KAG2865190.1"/>
    <property type="molecule type" value="Genomic_DNA"/>
</dbReference>
<evidence type="ECO:0000259" key="1">
    <source>
        <dbReference type="Pfam" id="PF07727"/>
    </source>
</evidence>
<organism evidence="7 8">
    <name type="scientific">Phytophthora cactorum</name>
    <dbReference type="NCBI Taxonomy" id="29920"/>
    <lineage>
        <taxon>Eukaryota</taxon>
        <taxon>Sar</taxon>
        <taxon>Stramenopiles</taxon>
        <taxon>Oomycota</taxon>
        <taxon>Peronosporomycetes</taxon>
        <taxon>Peronosporales</taxon>
        <taxon>Peronosporaceae</taxon>
        <taxon>Phytophthora</taxon>
    </lineage>
</organism>
<proteinExistence type="predicted"/>
<evidence type="ECO:0000313" key="7">
    <source>
        <dbReference type="EMBL" id="RAW25367.1"/>
    </source>
</evidence>
<evidence type="ECO:0000313" key="5">
    <source>
        <dbReference type="EMBL" id="KAG2985868.1"/>
    </source>
</evidence>
<dbReference type="AlphaFoldDB" id="A0A329RL30"/>
<reference evidence="2" key="2">
    <citation type="submission" date="2018-10" db="EMBL/GenBank/DDBJ databases">
        <title>Effector identification in a new, highly contiguous assembly of the strawberry crown rot pathogen Phytophthora cactorum.</title>
        <authorList>
            <person name="Armitage A.D."/>
            <person name="Nellist C.F."/>
            <person name="Bates H."/>
            <person name="Vickerstaff R.J."/>
            <person name="Harrison R.J."/>
        </authorList>
    </citation>
    <scope>NUCLEOTIDE SEQUENCE</scope>
    <source>
        <strain evidence="2">15-7</strain>
        <strain evidence="4">4032</strain>
        <strain evidence="3">4040</strain>
        <strain evidence="5">P415</strain>
        <strain evidence="6">P421</strain>
    </source>
</reference>
<dbReference type="Proteomes" id="UP000735874">
    <property type="component" value="Unassembled WGS sequence"/>
</dbReference>
<dbReference type="EMBL" id="MJFZ01000761">
    <property type="protein sequence ID" value="RAW25367.1"/>
    <property type="molecule type" value="Genomic_DNA"/>
</dbReference>
<dbReference type="Proteomes" id="UP000251314">
    <property type="component" value="Unassembled WGS sequence"/>
</dbReference>
<dbReference type="EMBL" id="RCML01000202">
    <property type="protein sequence ID" value="KAG2985868.1"/>
    <property type="molecule type" value="Genomic_DNA"/>
</dbReference>
<dbReference type="EMBL" id="RCMI01000183">
    <property type="protein sequence ID" value="KAG2927559.1"/>
    <property type="molecule type" value="Genomic_DNA"/>
</dbReference>
<dbReference type="Pfam" id="PF07727">
    <property type="entry name" value="RVT_2"/>
    <property type="match status" value="1"/>
</dbReference>
<dbReference type="OrthoDB" id="413361at2759"/>
<evidence type="ECO:0000313" key="2">
    <source>
        <dbReference type="EMBL" id="KAG2865190.1"/>
    </source>
</evidence>